<dbReference type="AlphaFoldDB" id="A0A1D1VML6"/>
<accession>A0A1D1VML6</accession>
<evidence type="ECO:0000313" key="1">
    <source>
        <dbReference type="EMBL" id="GAV00154.1"/>
    </source>
</evidence>
<proteinExistence type="predicted"/>
<keyword evidence="2" id="KW-1185">Reference proteome</keyword>
<dbReference type="EMBL" id="BDGG01000006">
    <property type="protein sequence ID" value="GAV00154.1"/>
    <property type="molecule type" value="Genomic_DNA"/>
</dbReference>
<protein>
    <submittedName>
        <fullName evidence="1">Uncharacterized protein</fullName>
    </submittedName>
</protein>
<comment type="caution">
    <text evidence="1">The sequence shown here is derived from an EMBL/GenBank/DDBJ whole genome shotgun (WGS) entry which is preliminary data.</text>
</comment>
<evidence type="ECO:0000313" key="2">
    <source>
        <dbReference type="Proteomes" id="UP000186922"/>
    </source>
</evidence>
<sequence>MNAGGTWKYAARRSRHAAALQPIDRINAPVPASHFKLTENTGEATPDRFQSREVRTSIKGSRHNNVTDILWKSLSSPFAPSVTAFADRILPQLVLYIRFLTSKHETTVWAKKEKEEVKEGNVTTYYTCIGKEAAQTTSRLMEEKQKFGRKKS</sequence>
<organism evidence="1 2">
    <name type="scientific">Ramazzottius varieornatus</name>
    <name type="common">Water bear</name>
    <name type="synonym">Tardigrade</name>
    <dbReference type="NCBI Taxonomy" id="947166"/>
    <lineage>
        <taxon>Eukaryota</taxon>
        <taxon>Metazoa</taxon>
        <taxon>Ecdysozoa</taxon>
        <taxon>Tardigrada</taxon>
        <taxon>Eutardigrada</taxon>
        <taxon>Parachela</taxon>
        <taxon>Hypsibioidea</taxon>
        <taxon>Ramazzottiidae</taxon>
        <taxon>Ramazzottius</taxon>
    </lineage>
</organism>
<reference evidence="1 2" key="1">
    <citation type="journal article" date="2016" name="Nat. Commun.">
        <title>Extremotolerant tardigrade genome and improved radiotolerance of human cultured cells by tardigrade-unique protein.</title>
        <authorList>
            <person name="Hashimoto T."/>
            <person name="Horikawa D.D."/>
            <person name="Saito Y."/>
            <person name="Kuwahara H."/>
            <person name="Kozuka-Hata H."/>
            <person name="Shin-I T."/>
            <person name="Minakuchi Y."/>
            <person name="Ohishi K."/>
            <person name="Motoyama A."/>
            <person name="Aizu T."/>
            <person name="Enomoto A."/>
            <person name="Kondo K."/>
            <person name="Tanaka S."/>
            <person name="Hara Y."/>
            <person name="Koshikawa S."/>
            <person name="Sagara H."/>
            <person name="Miura T."/>
            <person name="Yokobori S."/>
            <person name="Miyagawa K."/>
            <person name="Suzuki Y."/>
            <person name="Kubo T."/>
            <person name="Oyama M."/>
            <person name="Kohara Y."/>
            <person name="Fujiyama A."/>
            <person name="Arakawa K."/>
            <person name="Katayama T."/>
            <person name="Toyoda A."/>
            <person name="Kunieda T."/>
        </authorList>
    </citation>
    <scope>NUCLEOTIDE SEQUENCE [LARGE SCALE GENOMIC DNA]</scope>
    <source>
        <strain evidence="1 2">YOKOZUNA-1</strain>
    </source>
</reference>
<dbReference type="Proteomes" id="UP000186922">
    <property type="component" value="Unassembled WGS sequence"/>
</dbReference>
<name>A0A1D1VML6_RAMVA</name>
<gene>
    <name evidence="1" type="primary">RvY_11042-1</name>
    <name evidence="1" type="synonym">RvY_11042.1</name>
    <name evidence="1" type="ORF">RvY_11042</name>
</gene>